<evidence type="ECO:0000313" key="1">
    <source>
        <dbReference type="EMBL" id="SEL96022.1"/>
    </source>
</evidence>
<evidence type="ECO:0000313" key="2">
    <source>
        <dbReference type="Proteomes" id="UP000199120"/>
    </source>
</evidence>
<accession>A0A1H7UG20</accession>
<protein>
    <submittedName>
        <fullName evidence="1">Uncharacterized protein</fullName>
    </submittedName>
</protein>
<dbReference type="AlphaFoldDB" id="A0A1H7UG20"/>
<reference evidence="2" key="1">
    <citation type="submission" date="2016-10" db="EMBL/GenBank/DDBJ databases">
        <authorList>
            <person name="Varghese N."/>
            <person name="Submissions S."/>
        </authorList>
    </citation>
    <scope>NUCLEOTIDE SEQUENCE [LARGE SCALE GENOMIC DNA]</scope>
    <source>
        <strain evidence="2">LMG 26416</strain>
    </source>
</reference>
<dbReference type="RefSeq" id="WP_090549921.1">
    <property type="nucleotide sequence ID" value="NZ_FNSR01000002.1"/>
</dbReference>
<sequence length="136" mass="15339">MKTDWNLIREALGTVIDSCERLEALGYRETHRNLTVDVGDRPVSVWEFLTSAATLAENARYQVIRERHDQQMDLRYVPETARMLVATTAACAELIGAGRHPPAERCVKDMIDWYRNYFDPHVADAINSAAADDASS</sequence>
<dbReference type="OrthoDB" id="8288758at2"/>
<keyword evidence="2" id="KW-1185">Reference proteome</keyword>
<dbReference type="Proteomes" id="UP000199120">
    <property type="component" value="Unassembled WGS sequence"/>
</dbReference>
<organism evidence="1 2">
    <name type="scientific">Paraburkholderia caballeronis</name>
    <dbReference type="NCBI Taxonomy" id="416943"/>
    <lineage>
        <taxon>Bacteria</taxon>
        <taxon>Pseudomonadati</taxon>
        <taxon>Pseudomonadota</taxon>
        <taxon>Betaproteobacteria</taxon>
        <taxon>Burkholderiales</taxon>
        <taxon>Burkholderiaceae</taxon>
        <taxon>Paraburkholderia</taxon>
    </lineage>
</organism>
<dbReference type="EMBL" id="FOAJ01000019">
    <property type="protein sequence ID" value="SEL96022.1"/>
    <property type="molecule type" value="Genomic_DNA"/>
</dbReference>
<name>A0A1H7UG20_9BURK</name>
<gene>
    <name evidence="1" type="ORF">SAMN05192542_11921</name>
</gene>
<proteinExistence type="predicted"/>